<keyword evidence="4" id="KW-1185">Reference proteome</keyword>
<gene>
    <name evidence="3" type="primary">hxlB</name>
    <name evidence="3" type="ORF">ACFPQ6_18230</name>
</gene>
<dbReference type="InterPro" id="IPR046348">
    <property type="entry name" value="SIS_dom_sf"/>
</dbReference>
<evidence type="ECO:0000313" key="4">
    <source>
        <dbReference type="Proteomes" id="UP001595979"/>
    </source>
</evidence>
<name>A0ABW1DQG4_9DEIO</name>
<proteinExistence type="inferred from homology"/>
<reference evidence="4" key="1">
    <citation type="journal article" date="2019" name="Int. J. Syst. Evol. Microbiol.">
        <title>The Global Catalogue of Microorganisms (GCM) 10K type strain sequencing project: providing services to taxonomists for standard genome sequencing and annotation.</title>
        <authorList>
            <consortium name="The Broad Institute Genomics Platform"/>
            <consortium name="The Broad Institute Genome Sequencing Center for Infectious Disease"/>
            <person name="Wu L."/>
            <person name="Ma J."/>
        </authorList>
    </citation>
    <scope>NUCLEOTIDE SEQUENCE [LARGE SCALE GENOMIC DNA]</scope>
    <source>
        <strain evidence="4">CGMCC 1.15053</strain>
    </source>
</reference>
<dbReference type="EMBL" id="JBHSOH010000043">
    <property type="protein sequence ID" value="MFC5850233.1"/>
    <property type="molecule type" value="Genomic_DNA"/>
</dbReference>
<dbReference type="EC" id="5.3.1.27" evidence="3"/>
<comment type="caution">
    <text evidence="3">The sequence shown here is derived from an EMBL/GenBank/DDBJ whole genome shotgun (WGS) entry which is preliminary data.</text>
</comment>
<dbReference type="PANTHER" id="PTHR43443">
    <property type="entry name" value="3-HEXULOSE-6-PHOSPHATE ISOMERASE"/>
    <property type="match status" value="1"/>
</dbReference>
<comment type="similarity">
    <text evidence="1">Belongs to the SIS family. PHI subfamily.</text>
</comment>
<dbReference type="Proteomes" id="UP001595979">
    <property type="component" value="Unassembled WGS sequence"/>
</dbReference>
<feature type="domain" description="SIS" evidence="2">
    <location>
        <begin position="48"/>
        <end position="190"/>
    </location>
</feature>
<dbReference type="NCBIfam" id="TIGR03127">
    <property type="entry name" value="RuMP_HxlB"/>
    <property type="match status" value="1"/>
</dbReference>
<dbReference type="InterPro" id="IPR017552">
    <property type="entry name" value="PHI/rmpB"/>
</dbReference>
<organism evidence="3 4">
    <name type="scientific">Deinococcus petrolearius</name>
    <dbReference type="NCBI Taxonomy" id="1751295"/>
    <lineage>
        <taxon>Bacteria</taxon>
        <taxon>Thermotogati</taxon>
        <taxon>Deinococcota</taxon>
        <taxon>Deinococci</taxon>
        <taxon>Deinococcales</taxon>
        <taxon>Deinococcaceae</taxon>
        <taxon>Deinococcus</taxon>
    </lineage>
</organism>
<dbReference type="InterPro" id="IPR001347">
    <property type="entry name" value="SIS_dom"/>
</dbReference>
<dbReference type="SUPFAM" id="SSF53697">
    <property type="entry name" value="SIS domain"/>
    <property type="match status" value="1"/>
</dbReference>
<dbReference type="RefSeq" id="WP_380052153.1">
    <property type="nucleotide sequence ID" value="NZ_JBHSOH010000043.1"/>
</dbReference>
<dbReference type="PROSITE" id="PS51464">
    <property type="entry name" value="SIS"/>
    <property type="match status" value="1"/>
</dbReference>
<evidence type="ECO:0000313" key="3">
    <source>
        <dbReference type="EMBL" id="MFC5850233.1"/>
    </source>
</evidence>
<keyword evidence="3" id="KW-0413">Isomerase</keyword>
<evidence type="ECO:0000259" key="2">
    <source>
        <dbReference type="PROSITE" id="PS51464"/>
    </source>
</evidence>
<accession>A0ABW1DQG4</accession>
<dbReference type="Gene3D" id="3.40.50.10490">
    <property type="entry name" value="Glucose-6-phosphate isomerase like protein, domain 1"/>
    <property type="match status" value="1"/>
</dbReference>
<dbReference type="PANTHER" id="PTHR43443:SF1">
    <property type="entry name" value="3-HEXULOSE-6-PHOSPHATE ISOMERASE"/>
    <property type="match status" value="1"/>
</dbReference>
<protein>
    <submittedName>
        <fullName evidence="3">6-phospho-3-hexuloisomerase</fullName>
        <ecNumber evidence="3">5.3.1.27</ecNumber>
    </submittedName>
</protein>
<sequence>MTEAPTAGLTSGPASGATSGSAADFLPGLLAELARNLPQIGAQEAGALAGALLGARRVFVAGAGRSGLMVRAFAMRLTQLGITAYVVGETTTPAVAPGDLLLVASGSGETGGLVQMARQARAVGAAVALVTLAPRSALGELAGVRVTLPGVVKDGADAGRSVQPMASLFEQTLLLFLDALVLDLMRRLDQTSADMYTRHANLE</sequence>
<evidence type="ECO:0000256" key="1">
    <source>
        <dbReference type="ARBA" id="ARBA00009235"/>
    </source>
</evidence>
<dbReference type="Pfam" id="PF01380">
    <property type="entry name" value="SIS"/>
    <property type="match status" value="1"/>
</dbReference>
<dbReference type="GO" id="GO:0043800">
    <property type="term" value="F:6-phospho-3-hexuloisomerase activity"/>
    <property type="evidence" value="ECO:0007669"/>
    <property type="project" value="UniProtKB-EC"/>
</dbReference>